<feature type="signal peptide" evidence="6">
    <location>
        <begin position="1"/>
        <end position="19"/>
    </location>
</feature>
<evidence type="ECO:0000256" key="1">
    <source>
        <dbReference type="ARBA" id="ARBA00022598"/>
    </source>
</evidence>
<sequence length="238" mass="26722">MRPLIRTARCWLLRARVRAMATLPMASPAAAIPSSATRPVASPSSRSHRPLTRFFSVAPAPVGAKGLRAAASAVEVGGVKIAREDVVKEDDPTNNVPDTIFAKIGLQLHRRENHPLGILKNTIYDYFDKNFTGQFDKFDDLCPLVSVKQNFDDVLVPSDHVSRSYNDTYYVDDQTVLRCHTSAHQAELLRDGRTHFLVTGDVYRRDSIDSTHYPVFHQVLLFCRTHLNFLNEVCFGNL</sequence>
<evidence type="ECO:0000256" key="5">
    <source>
        <dbReference type="ARBA" id="ARBA00023146"/>
    </source>
</evidence>
<evidence type="ECO:0000259" key="7">
    <source>
        <dbReference type="Pfam" id="PF01409"/>
    </source>
</evidence>
<dbReference type="InterPro" id="IPR045864">
    <property type="entry name" value="aa-tRNA-synth_II/BPL/LPL"/>
</dbReference>
<dbReference type="AlphaFoldDB" id="C0HGW3"/>
<keyword evidence="6" id="KW-0732">Signal</keyword>
<organism evidence="8">
    <name type="scientific">Zea mays</name>
    <name type="common">Maize</name>
    <dbReference type="NCBI Taxonomy" id="4577"/>
    <lineage>
        <taxon>Eukaryota</taxon>
        <taxon>Viridiplantae</taxon>
        <taxon>Streptophyta</taxon>
        <taxon>Embryophyta</taxon>
        <taxon>Tracheophyta</taxon>
        <taxon>Spermatophyta</taxon>
        <taxon>Magnoliopsida</taxon>
        <taxon>Liliopsida</taxon>
        <taxon>Poales</taxon>
        <taxon>Poaceae</taxon>
        <taxon>PACMAD clade</taxon>
        <taxon>Panicoideae</taxon>
        <taxon>Andropogonodae</taxon>
        <taxon>Andropogoneae</taxon>
        <taxon>Tripsacinae</taxon>
        <taxon>Zea</taxon>
    </lineage>
</organism>
<dbReference type="ExpressionAtlas" id="C0HGW3">
    <property type="expression patterns" value="baseline and differential"/>
</dbReference>
<proteinExistence type="evidence at transcript level"/>
<evidence type="ECO:0000256" key="4">
    <source>
        <dbReference type="ARBA" id="ARBA00022917"/>
    </source>
</evidence>
<dbReference type="PANTHER" id="PTHR11538">
    <property type="entry name" value="PHENYLALANYL-TRNA SYNTHETASE"/>
    <property type="match status" value="1"/>
</dbReference>
<evidence type="ECO:0000256" key="2">
    <source>
        <dbReference type="ARBA" id="ARBA00022741"/>
    </source>
</evidence>
<name>C0HGW3_MAIZE</name>
<dbReference type="GO" id="GO:0043039">
    <property type="term" value="P:tRNA aminoacylation"/>
    <property type="evidence" value="ECO:0007669"/>
    <property type="project" value="InterPro"/>
</dbReference>
<dbReference type="GO" id="GO:0006412">
    <property type="term" value="P:translation"/>
    <property type="evidence" value="ECO:0007669"/>
    <property type="project" value="UniProtKB-KW"/>
</dbReference>
<dbReference type="SUPFAM" id="SSF55681">
    <property type="entry name" value="Class II aaRS and biotin synthetases"/>
    <property type="match status" value="1"/>
</dbReference>
<evidence type="ECO:0000256" key="3">
    <source>
        <dbReference type="ARBA" id="ARBA00022840"/>
    </source>
</evidence>
<dbReference type="GO" id="GO:0004812">
    <property type="term" value="F:aminoacyl-tRNA ligase activity"/>
    <property type="evidence" value="ECO:0007669"/>
    <property type="project" value="UniProtKB-KW"/>
</dbReference>
<keyword evidence="1" id="KW-0436">Ligase</keyword>
<keyword evidence="4" id="KW-0648">Protein biosynthesis</keyword>
<keyword evidence="3" id="KW-0067">ATP-binding</keyword>
<feature type="chain" id="PRO_5009949538" description="Phenylalanyl-tRNA synthetase domain-containing protein" evidence="6">
    <location>
        <begin position="20"/>
        <end position="238"/>
    </location>
</feature>
<dbReference type="PANTHER" id="PTHR11538:SF41">
    <property type="entry name" value="PHENYLALANINE--TRNA LIGASE, MITOCHONDRIAL"/>
    <property type="match status" value="1"/>
</dbReference>
<dbReference type="EMBL" id="BT061569">
    <property type="protein sequence ID" value="ACN26266.1"/>
    <property type="molecule type" value="mRNA"/>
</dbReference>
<dbReference type="InterPro" id="IPR002319">
    <property type="entry name" value="Phenylalanyl-tRNA_Synthase"/>
</dbReference>
<keyword evidence="2" id="KW-0547">Nucleotide-binding</keyword>
<evidence type="ECO:0000313" key="8">
    <source>
        <dbReference type="EMBL" id="ACN26266.1"/>
    </source>
</evidence>
<accession>C0HGW3</accession>
<reference evidence="8" key="1">
    <citation type="journal article" date="2009" name="PLoS Genet.">
        <title>Sequencing, mapping, and analysis of 27,455 maize full-length cDNAs.</title>
        <authorList>
            <person name="Soderlund C."/>
            <person name="Descour A."/>
            <person name="Kudrna D."/>
            <person name="Bomhoff M."/>
            <person name="Boyd L."/>
            <person name="Currie J."/>
            <person name="Angelova A."/>
            <person name="Collura K."/>
            <person name="Wissotski M."/>
            <person name="Ashley E."/>
            <person name="Morrow D."/>
            <person name="Fernandes J."/>
            <person name="Walbot V."/>
            <person name="Yu Y."/>
        </authorList>
    </citation>
    <scope>NUCLEOTIDE SEQUENCE</scope>
    <source>
        <strain evidence="8">B73</strain>
    </source>
</reference>
<keyword evidence="5" id="KW-0030">Aminoacyl-tRNA synthetase</keyword>
<dbReference type="GO" id="GO:0000049">
    <property type="term" value="F:tRNA binding"/>
    <property type="evidence" value="ECO:0007669"/>
    <property type="project" value="InterPro"/>
</dbReference>
<evidence type="ECO:0000256" key="6">
    <source>
        <dbReference type="SAM" id="SignalP"/>
    </source>
</evidence>
<feature type="domain" description="Phenylalanyl-tRNA synthetase" evidence="7">
    <location>
        <begin position="113"/>
        <end position="220"/>
    </location>
</feature>
<dbReference type="Gene3D" id="3.30.930.10">
    <property type="entry name" value="Bira Bifunctional Protein, Domain 2"/>
    <property type="match status" value="1"/>
</dbReference>
<protein>
    <recommendedName>
        <fullName evidence="7">Phenylalanyl-tRNA synthetase domain-containing protein</fullName>
    </recommendedName>
</protein>
<dbReference type="GO" id="GO:0005524">
    <property type="term" value="F:ATP binding"/>
    <property type="evidence" value="ECO:0007669"/>
    <property type="project" value="UniProtKB-KW"/>
</dbReference>
<dbReference type="FunFam" id="3.30.930.10:FF:000082">
    <property type="entry name" value="Phenylalanine--tRNA ligase chloroplastic/mitochondrial"/>
    <property type="match status" value="1"/>
</dbReference>
<dbReference type="HOGENOM" id="CLU_1167349_0_0_1"/>
<dbReference type="Pfam" id="PF01409">
    <property type="entry name" value="tRNA-synt_2d"/>
    <property type="match status" value="1"/>
</dbReference>